<keyword evidence="2" id="KW-1185">Reference proteome</keyword>
<organism evidence="1 2">
    <name type="scientific">Populus trichocarpa</name>
    <name type="common">Western balsam poplar</name>
    <name type="synonym">Populus balsamifera subsp. trichocarpa</name>
    <dbReference type="NCBI Taxonomy" id="3694"/>
    <lineage>
        <taxon>Eukaryota</taxon>
        <taxon>Viridiplantae</taxon>
        <taxon>Streptophyta</taxon>
        <taxon>Embryophyta</taxon>
        <taxon>Tracheophyta</taxon>
        <taxon>Spermatophyta</taxon>
        <taxon>Magnoliopsida</taxon>
        <taxon>eudicotyledons</taxon>
        <taxon>Gunneridae</taxon>
        <taxon>Pentapetalae</taxon>
        <taxon>rosids</taxon>
        <taxon>fabids</taxon>
        <taxon>Malpighiales</taxon>
        <taxon>Salicaceae</taxon>
        <taxon>Saliceae</taxon>
        <taxon>Populus</taxon>
    </lineage>
</organism>
<name>A0A2K1YNB5_POPTR</name>
<evidence type="ECO:0000313" key="2">
    <source>
        <dbReference type="Proteomes" id="UP000006729"/>
    </source>
</evidence>
<dbReference type="InParanoid" id="A0A2K1YNB5"/>
<protein>
    <submittedName>
        <fullName evidence="1">Uncharacterized protein</fullName>
    </submittedName>
</protein>
<proteinExistence type="predicted"/>
<evidence type="ECO:0000313" key="1">
    <source>
        <dbReference type="EMBL" id="PNT14510.1"/>
    </source>
</evidence>
<dbReference type="AlphaFoldDB" id="A0A2K1YNB5"/>
<reference evidence="1 2" key="1">
    <citation type="journal article" date="2006" name="Science">
        <title>The genome of black cottonwood, Populus trichocarpa (Torr. &amp; Gray).</title>
        <authorList>
            <person name="Tuskan G.A."/>
            <person name="Difazio S."/>
            <person name="Jansson S."/>
            <person name="Bohlmann J."/>
            <person name="Grigoriev I."/>
            <person name="Hellsten U."/>
            <person name="Putnam N."/>
            <person name="Ralph S."/>
            <person name="Rombauts S."/>
            <person name="Salamov A."/>
            <person name="Schein J."/>
            <person name="Sterck L."/>
            <person name="Aerts A."/>
            <person name="Bhalerao R.R."/>
            <person name="Bhalerao R.P."/>
            <person name="Blaudez D."/>
            <person name="Boerjan W."/>
            <person name="Brun A."/>
            <person name="Brunner A."/>
            <person name="Busov V."/>
            <person name="Campbell M."/>
            <person name="Carlson J."/>
            <person name="Chalot M."/>
            <person name="Chapman J."/>
            <person name="Chen G.L."/>
            <person name="Cooper D."/>
            <person name="Coutinho P.M."/>
            <person name="Couturier J."/>
            <person name="Covert S."/>
            <person name="Cronk Q."/>
            <person name="Cunningham R."/>
            <person name="Davis J."/>
            <person name="Degroeve S."/>
            <person name="Dejardin A."/>
            <person name="Depamphilis C."/>
            <person name="Detter J."/>
            <person name="Dirks B."/>
            <person name="Dubchak I."/>
            <person name="Duplessis S."/>
            <person name="Ehlting J."/>
            <person name="Ellis B."/>
            <person name="Gendler K."/>
            <person name="Goodstein D."/>
            <person name="Gribskov M."/>
            <person name="Grimwood J."/>
            <person name="Groover A."/>
            <person name="Gunter L."/>
            <person name="Hamberger B."/>
            <person name="Heinze B."/>
            <person name="Helariutta Y."/>
            <person name="Henrissat B."/>
            <person name="Holligan D."/>
            <person name="Holt R."/>
            <person name="Huang W."/>
            <person name="Islam-Faridi N."/>
            <person name="Jones S."/>
            <person name="Jones-Rhoades M."/>
            <person name="Jorgensen R."/>
            <person name="Joshi C."/>
            <person name="Kangasjarvi J."/>
            <person name="Karlsson J."/>
            <person name="Kelleher C."/>
            <person name="Kirkpatrick R."/>
            <person name="Kirst M."/>
            <person name="Kohler A."/>
            <person name="Kalluri U."/>
            <person name="Larimer F."/>
            <person name="Leebens-Mack J."/>
            <person name="Leple J.C."/>
            <person name="Locascio P."/>
            <person name="Lou Y."/>
            <person name="Lucas S."/>
            <person name="Martin F."/>
            <person name="Montanini B."/>
            <person name="Napoli C."/>
            <person name="Nelson D.R."/>
            <person name="Nelson C."/>
            <person name="Nieminen K."/>
            <person name="Nilsson O."/>
            <person name="Pereda V."/>
            <person name="Peter G."/>
            <person name="Philippe R."/>
            <person name="Pilate G."/>
            <person name="Poliakov A."/>
            <person name="Razumovskaya J."/>
            <person name="Richardson P."/>
            <person name="Rinaldi C."/>
            <person name="Ritland K."/>
            <person name="Rouze P."/>
            <person name="Ryaboy D."/>
            <person name="Schmutz J."/>
            <person name="Schrader J."/>
            <person name="Segerman B."/>
            <person name="Shin H."/>
            <person name="Siddiqui A."/>
            <person name="Sterky F."/>
            <person name="Terry A."/>
            <person name="Tsai C.J."/>
            <person name="Uberbacher E."/>
            <person name="Unneberg P."/>
            <person name="Vahala J."/>
            <person name="Wall K."/>
            <person name="Wessler S."/>
            <person name="Yang G."/>
            <person name="Yin T."/>
            <person name="Douglas C."/>
            <person name="Marra M."/>
            <person name="Sandberg G."/>
            <person name="Van de Peer Y."/>
            <person name="Rokhsar D."/>
        </authorList>
    </citation>
    <scope>NUCLEOTIDE SEQUENCE [LARGE SCALE GENOMIC DNA]</scope>
    <source>
        <strain evidence="2">cv. Nisqually</strain>
    </source>
</reference>
<sequence>MLSLTTFSGAMFIIIQCYTSIQTFQPHKLWKENTLELSLMTTKQSTYHAMQGLLANLAANSPTLNIIYHRQEPH</sequence>
<dbReference type="EMBL" id="CM009299">
    <property type="protein sequence ID" value="PNT14510.1"/>
    <property type="molecule type" value="Genomic_DNA"/>
</dbReference>
<gene>
    <name evidence="1" type="ORF">POPTR_010G035200</name>
</gene>
<accession>A0A2K1YNB5</accession>
<dbReference type="Proteomes" id="UP000006729">
    <property type="component" value="Chromosome 10"/>
</dbReference>